<dbReference type="Proteomes" id="UP001626550">
    <property type="component" value="Unassembled WGS sequence"/>
</dbReference>
<keyword evidence="2" id="KW-0812">Transmembrane</keyword>
<evidence type="ECO:0000256" key="1">
    <source>
        <dbReference type="SAM" id="MobiDB-lite"/>
    </source>
</evidence>
<accession>A0ABD2PRG4</accession>
<feature type="transmembrane region" description="Helical" evidence="2">
    <location>
        <begin position="490"/>
        <end position="514"/>
    </location>
</feature>
<gene>
    <name evidence="3" type="ORF">Ciccas_011795</name>
</gene>
<sequence>MIFHVGITMLSQAHLMQLSTSITPAVVRCRQNESVKFNSSSLYLNQIQNAIKTHFPTALASLGFTISRFPQSGKLLLRGSVVKSGDFISAESLRQQELTYQALNPISRDSCCFRINPEWLIRSTFTRLPLRLDASLSCSSDVLLSLSTGPNYGLLKIGDTVLTKNKWFRLNEQLVYWPPDKIISDGLSFIVKSGSRLQEINFRIDTKDWPELDSAAMSKVQLVQGVDRIPMNSSSFLKFMNVTAPNFWPNDSKIEILEKPKIVNVLLDTIPVERFCVRHLLENRLSFALAEESELEPEDSFTWKINFLPKIFKTGLEIVTALDLRPLILESNSKIILSRYFINASALQVSEEDLIFEFRNQPKLGKIFHMYRDNGINEQQLDRSSSNNQIQSDGNKENGSSTVLRFSYDSILNQKLIFQSVGWTNISSVLEDRIPFTVKMGKKSAPAKGVLTVRVYPKDQFDEEDLYRLDAVEQRENSSKIYGQTHRDKVVFLASATLGGLVVITLSFVVAIMLRRHLHKRREGPRIPKNEVPVYQQYEVQKPFITRASPIILTVSDSIQSHGSCVIQAPTSSNLVFEERRLSPETTTSSGPSIEYYVPHGTLITTSQAIPISFPAEQCIAFLANV</sequence>
<evidence type="ECO:0000256" key="2">
    <source>
        <dbReference type="SAM" id="Phobius"/>
    </source>
</evidence>
<evidence type="ECO:0000313" key="3">
    <source>
        <dbReference type="EMBL" id="KAL3309658.1"/>
    </source>
</evidence>
<organism evidence="3 4">
    <name type="scientific">Cichlidogyrus casuarinus</name>
    <dbReference type="NCBI Taxonomy" id="1844966"/>
    <lineage>
        <taxon>Eukaryota</taxon>
        <taxon>Metazoa</taxon>
        <taxon>Spiralia</taxon>
        <taxon>Lophotrochozoa</taxon>
        <taxon>Platyhelminthes</taxon>
        <taxon>Monogenea</taxon>
        <taxon>Monopisthocotylea</taxon>
        <taxon>Dactylogyridea</taxon>
        <taxon>Ancyrocephalidae</taxon>
        <taxon>Cichlidogyrus</taxon>
    </lineage>
</organism>
<feature type="region of interest" description="Disordered" evidence="1">
    <location>
        <begin position="379"/>
        <end position="398"/>
    </location>
</feature>
<reference evidence="3 4" key="1">
    <citation type="submission" date="2024-11" db="EMBL/GenBank/DDBJ databases">
        <title>Adaptive evolution of stress response genes in parasites aligns with host niche diversity.</title>
        <authorList>
            <person name="Hahn C."/>
            <person name="Resl P."/>
        </authorList>
    </citation>
    <scope>NUCLEOTIDE SEQUENCE [LARGE SCALE GENOMIC DNA]</scope>
    <source>
        <strain evidence="3">EGGRZ-B1_66</strain>
        <tissue evidence="3">Body</tissue>
    </source>
</reference>
<comment type="caution">
    <text evidence="3">The sequence shown here is derived from an EMBL/GenBank/DDBJ whole genome shotgun (WGS) entry which is preliminary data.</text>
</comment>
<name>A0ABD2PRG4_9PLAT</name>
<keyword evidence="2" id="KW-0472">Membrane</keyword>
<keyword evidence="2" id="KW-1133">Transmembrane helix</keyword>
<dbReference type="AlphaFoldDB" id="A0ABD2PRG4"/>
<proteinExistence type="predicted"/>
<keyword evidence="4" id="KW-1185">Reference proteome</keyword>
<dbReference type="EMBL" id="JBJKFK010003673">
    <property type="protein sequence ID" value="KAL3309658.1"/>
    <property type="molecule type" value="Genomic_DNA"/>
</dbReference>
<evidence type="ECO:0000313" key="4">
    <source>
        <dbReference type="Proteomes" id="UP001626550"/>
    </source>
</evidence>
<protein>
    <submittedName>
        <fullName evidence="3">Uncharacterized protein</fullName>
    </submittedName>
</protein>